<evidence type="ECO:0000256" key="3">
    <source>
        <dbReference type="PROSITE-ProRule" id="PRU10007"/>
    </source>
</evidence>
<feature type="region of interest" description="Disordered" evidence="5">
    <location>
        <begin position="92"/>
        <end position="123"/>
    </location>
</feature>
<proteinExistence type="inferred from homology"/>
<protein>
    <recommendedName>
        <fullName evidence="6">Aldehyde dehydrogenase domain-containing protein</fullName>
    </recommendedName>
</protein>
<feature type="domain" description="Aldehyde dehydrogenase" evidence="6">
    <location>
        <begin position="2"/>
        <end position="96"/>
    </location>
</feature>
<organism evidence="7 8">
    <name type="scientific">Prorocentrum cordatum</name>
    <dbReference type="NCBI Taxonomy" id="2364126"/>
    <lineage>
        <taxon>Eukaryota</taxon>
        <taxon>Sar</taxon>
        <taxon>Alveolata</taxon>
        <taxon>Dinophyceae</taxon>
        <taxon>Prorocentrales</taxon>
        <taxon>Prorocentraceae</taxon>
        <taxon>Prorocentrum</taxon>
    </lineage>
</organism>
<evidence type="ECO:0000256" key="1">
    <source>
        <dbReference type="ARBA" id="ARBA00009986"/>
    </source>
</evidence>
<evidence type="ECO:0000313" key="8">
    <source>
        <dbReference type="Proteomes" id="UP001189429"/>
    </source>
</evidence>
<reference evidence="7" key="1">
    <citation type="submission" date="2023-10" db="EMBL/GenBank/DDBJ databases">
        <authorList>
            <person name="Chen Y."/>
            <person name="Shah S."/>
            <person name="Dougan E. K."/>
            <person name="Thang M."/>
            <person name="Chan C."/>
        </authorList>
    </citation>
    <scope>NUCLEOTIDE SEQUENCE [LARGE SCALE GENOMIC DNA]</scope>
</reference>
<evidence type="ECO:0000256" key="2">
    <source>
        <dbReference type="ARBA" id="ARBA00023002"/>
    </source>
</evidence>
<evidence type="ECO:0000256" key="4">
    <source>
        <dbReference type="RuleBase" id="RU003345"/>
    </source>
</evidence>
<dbReference type="EMBL" id="CAUYUJ010007259">
    <property type="protein sequence ID" value="CAK0820113.1"/>
    <property type="molecule type" value="Genomic_DNA"/>
</dbReference>
<dbReference type="Gene3D" id="3.40.309.10">
    <property type="entry name" value="Aldehyde Dehydrogenase, Chain A, domain 2"/>
    <property type="match status" value="1"/>
</dbReference>
<dbReference type="InterPro" id="IPR016163">
    <property type="entry name" value="Ald_DH_C"/>
</dbReference>
<dbReference type="InterPro" id="IPR015590">
    <property type="entry name" value="Aldehyde_DH_dom"/>
</dbReference>
<comment type="similarity">
    <text evidence="1 4">Belongs to the aldehyde dehydrogenase family.</text>
</comment>
<sequence length="123" mass="13319">MLTPVTLELGGKSPAFVDRGLSDEVLDGAVREILETKVAKTGQFCCAHDYALVHEGIFEDFCARFKTAVEALGPKRNVLMIGRRHYDSVKASVDSWGSSASYSSGGGRKGVEEDDDDEDTFAI</sequence>
<keyword evidence="2 4" id="KW-0560">Oxidoreductase</keyword>
<evidence type="ECO:0000313" key="7">
    <source>
        <dbReference type="EMBL" id="CAK0820113.1"/>
    </source>
</evidence>
<keyword evidence="8" id="KW-1185">Reference proteome</keyword>
<dbReference type="PANTHER" id="PTHR43570:SF16">
    <property type="entry name" value="ALDEHYDE DEHYDROGENASE TYPE III, ISOFORM Q"/>
    <property type="match status" value="1"/>
</dbReference>
<feature type="compositionally biased region" description="Acidic residues" evidence="5">
    <location>
        <begin position="112"/>
        <end position="123"/>
    </location>
</feature>
<evidence type="ECO:0000259" key="6">
    <source>
        <dbReference type="Pfam" id="PF00171"/>
    </source>
</evidence>
<dbReference type="SUPFAM" id="SSF53720">
    <property type="entry name" value="ALDH-like"/>
    <property type="match status" value="1"/>
</dbReference>
<accession>A0ABN9RLS6</accession>
<gene>
    <name evidence="7" type="ORF">PCOR1329_LOCUS21916</name>
</gene>
<dbReference type="InterPro" id="IPR012394">
    <property type="entry name" value="Aldehyde_DH_NAD(P)"/>
</dbReference>
<dbReference type="Pfam" id="PF00171">
    <property type="entry name" value="Aldedh"/>
    <property type="match status" value="1"/>
</dbReference>
<feature type="active site" evidence="3">
    <location>
        <position position="8"/>
    </location>
</feature>
<dbReference type="PANTHER" id="PTHR43570">
    <property type="entry name" value="ALDEHYDE DEHYDROGENASE"/>
    <property type="match status" value="1"/>
</dbReference>
<dbReference type="InterPro" id="IPR016161">
    <property type="entry name" value="Ald_DH/histidinol_DH"/>
</dbReference>
<dbReference type="Proteomes" id="UP001189429">
    <property type="component" value="Unassembled WGS sequence"/>
</dbReference>
<dbReference type="PROSITE" id="PS00687">
    <property type="entry name" value="ALDEHYDE_DEHYDR_GLU"/>
    <property type="match status" value="1"/>
</dbReference>
<comment type="caution">
    <text evidence="7">The sequence shown here is derived from an EMBL/GenBank/DDBJ whole genome shotgun (WGS) entry which is preliminary data.</text>
</comment>
<dbReference type="InterPro" id="IPR029510">
    <property type="entry name" value="Ald_DH_CS_GLU"/>
</dbReference>
<name>A0ABN9RLS6_9DINO</name>
<feature type="compositionally biased region" description="Low complexity" evidence="5">
    <location>
        <begin position="92"/>
        <end position="103"/>
    </location>
</feature>
<evidence type="ECO:0000256" key="5">
    <source>
        <dbReference type="SAM" id="MobiDB-lite"/>
    </source>
</evidence>